<name>A0A1I0HCK0_9BACT</name>
<dbReference type="AlphaFoldDB" id="A0A1I0HCK0"/>
<dbReference type="EMBL" id="FOHS01000003">
    <property type="protein sequence ID" value="SET81404.1"/>
    <property type="molecule type" value="Genomic_DNA"/>
</dbReference>
<dbReference type="OrthoDB" id="886293at2"/>
<accession>A0A1I0HCK0</accession>
<gene>
    <name evidence="1" type="ORF">SAMN04487998_2863</name>
</gene>
<sequence length="76" mass="8503">MATQKKQQQLSAAGLKRVLKNASGRVVTENLGRGVSITVLEQGQIVQIHPDNTRRVVRRQIASHPVRITETELYLD</sequence>
<proteinExistence type="predicted"/>
<reference evidence="2" key="1">
    <citation type="submission" date="2016-10" db="EMBL/GenBank/DDBJ databases">
        <authorList>
            <person name="Varghese N."/>
            <person name="Submissions S."/>
        </authorList>
    </citation>
    <scope>NUCLEOTIDE SEQUENCE [LARGE SCALE GENOMIC DNA]</scope>
    <source>
        <strain evidence="2">DSM 15310</strain>
    </source>
</reference>
<organism evidence="1 2">
    <name type="scientific">Hymenobacter actinosclerus</name>
    <dbReference type="NCBI Taxonomy" id="82805"/>
    <lineage>
        <taxon>Bacteria</taxon>
        <taxon>Pseudomonadati</taxon>
        <taxon>Bacteroidota</taxon>
        <taxon>Cytophagia</taxon>
        <taxon>Cytophagales</taxon>
        <taxon>Hymenobacteraceae</taxon>
        <taxon>Hymenobacter</taxon>
    </lineage>
</organism>
<dbReference type="RefSeq" id="WP_092772642.1">
    <property type="nucleotide sequence ID" value="NZ_FOHS01000003.1"/>
</dbReference>
<protein>
    <submittedName>
        <fullName evidence="1">Uncharacterized protein</fullName>
    </submittedName>
</protein>
<evidence type="ECO:0000313" key="1">
    <source>
        <dbReference type="EMBL" id="SET81404.1"/>
    </source>
</evidence>
<evidence type="ECO:0000313" key="2">
    <source>
        <dbReference type="Proteomes" id="UP000198697"/>
    </source>
</evidence>
<keyword evidence="2" id="KW-1185">Reference proteome</keyword>
<dbReference type="Proteomes" id="UP000198697">
    <property type="component" value="Unassembled WGS sequence"/>
</dbReference>